<keyword evidence="4" id="KW-0325">Glycoprotein</keyword>
<dbReference type="SMART" id="SM00191">
    <property type="entry name" value="Int_alpha"/>
    <property type="match status" value="4"/>
</dbReference>
<dbReference type="OrthoDB" id="5573735at2759"/>
<comment type="caution">
    <text evidence="6">The sequence shown here is derived from an EMBL/GenBank/DDBJ whole genome shotgun (WGS) entry which is preliminary data.</text>
</comment>
<dbReference type="GO" id="GO:0008305">
    <property type="term" value="C:integrin complex"/>
    <property type="evidence" value="ECO:0007669"/>
    <property type="project" value="InterPro"/>
</dbReference>
<dbReference type="Pfam" id="PF01839">
    <property type="entry name" value="FG-GAP"/>
    <property type="match status" value="2"/>
</dbReference>
<dbReference type="GO" id="GO:0031012">
    <property type="term" value="C:extracellular matrix"/>
    <property type="evidence" value="ECO:0007669"/>
    <property type="project" value="TreeGrafter"/>
</dbReference>
<dbReference type="AlphaFoldDB" id="A0A1R1YSN6"/>
<gene>
    <name evidence="6" type="ORF">AYI69_g572</name>
</gene>
<dbReference type="InterPro" id="IPR013519">
    <property type="entry name" value="Int_alpha_beta-p"/>
</dbReference>
<evidence type="ECO:0000256" key="3">
    <source>
        <dbReference type="ARBA" id="ARBA00022801"/>
    </source>
</evidence>
<feature type="repeat" description="FG-GAP" evidence="5">
    <location>
        <begin position="264"/>
        <end position="326"/>
    </location>
</feature>
<evidence type="ECO:0000313" key="7">
    <source>
        <dbReference type="Proteomes" id="UP000187429"/>
    </source>
</evidence>
<evidence type="ECO:0000256" key="2">
    <source>
        <dbReference type="ARBA" id="ARBA00022737"/>
    </source>
</evidence>
<dbReference type="SUPFAM" id="SSF69318">
    <property type="entry name" value="Integrin alpha N-terminal domain"/>
    <property type="match status" value="2"/>
</dbReference>
<accession>A0A1R1YSN6</accession>
<dbReference type="InterPro" id="IPR000413">
    <property type="entry name" value="Integrin_alpha"/>
</dbReference>
<name>A0A1R1YSN6_9FUNG</name>
<dbReference type="PROSITE" id="PS51470">
    <property type="entry name" value="FG_GAP"/>
    <property type="match status" value="2"/>
</dbReference>
<keyword evidence="1" id="KW-0732">Signal</keyword>
<keyword evidence="3" id="KW-0378">Hydrolase</keyword>
<keyword evidence="2" id="KW-0677">Repeat</keyword>
<evidence type="ECO:0000313" key="6">
    <source>
        <dbReference type="EMBL" id="OMJ29897.1"/>
    </source>
</evidence>
<evidence type="ECO:0000256" key="1">
    <source>
        <dbReference type="ARBA" id="ARBA00022729"/>
    </source>
</evidence>
<keyword evidence="7" id="KW-1185">Reference proteome</keyword>
<proteinExistence type="predicted"/>
<dbReference type="EMBL" id="LSSM01000143">
    <property type="protein sequence ID" value="OMJ29897.1"/>
    <property type="molecule type" value="Genomic_DNA"/>
</dbReference>
<dbReference type="PRINTS" id="PR01185">
    <property type="entry name" value="INTEGRINA"/>
</dbReference>
<evidence type="ECO:0000256" key="5">
    <source>
        <dbReference type="PROSITE-ProRule" id="PRU00803"/>
    </source>
</evidence>
<dbReference type="GO" id="GO:0005615">
    <property type="term" value="C:extracellular space"/>
    <property type="evidence" value="ECO:0007669"/>
    <property type="project" value="TreeGrafter"/>
</dbReference>
<dbReference type="Proteomes" id="UP000187429">
    <property type="component" value="Unassembled WGS sequence"/>
</dbReference>
<dbReference type="GO" id="GO:0007155">
    <property type="term" value="P:cell adhesion"/>
    <property type="evidence" value="ECO:0007669"/>
    <property type="project" value="InterPro"/>
</dbReference>
<dbReference type="PANTHER" id="PTHR23221">
    <property type="entry name" value="GLYCOSYLPHOSPHATIDYLINOSITOL PHOSPHOLIPASE D"/>
    <property type="match status" value="1"/>
</dbReference>
<dbReference type="InterPro" id="IPR028994">
    <property type="entry name" value="Integrin_alpha_N"/>
</dbReference>
<feature type="repeat" description="FG-GAP" evidence="5">
    <location>
        <begin position="190"/>
        <end position="251"/>
    </location>
</feature>
<dbReference type="InterPro" id="IPR013517">
    <property type="entry name" value="FG-GAP"/>
</dbReference>
<reference evidence="7" key="1">
    <citation type="submission" date="2017-01" db="EMBL/GenBank/DDBJ databases">
        <authorList>
            <person name="Wang Y."/>
            <person name="White M."/>
            <person name="Kvist S."/>
            <person name="Moncalvo J.-M."/>
        </authorList>
    </citation>
    <scope>NUCLEOTIDE SEQUENCE [LARGE SCALE GENOMIC DNA]</scope>
    <source>
        <strain evidence="7">ID-206-W2</strain>
    </source>
</reference>
<organism evidence="6 7">
    <name type="scientific">Smittium culicis</name>
    <dbReference type="NCBI Taxonomy" id="133412"/>
    <lineage>
        <taxon>Eukaryota</taxon>
        <taxon>Fungi</taxon>
        <taxon>Fungi incertae sedis</taxon>
        <taxon>Zoopagomycota</taxon>
        <taxon>Kickxellomycotina</taxon>
        <taxon>Harpellomycetes</taxon>
        <taxon>Harpellales</taxon>
        <taxon>Legeriomycetaceae</taxon>
        <taxon>Smittium</taxon>
    </lineage>
</organism>
<protein>
    <submittedName>
        <fullName evidence="6">Phosphatidylinositol-glycan-specific phospholipase D</fullName>
    </submittedName>
</protein>
<sequence length="649" mass="72035">MGPISSVVNVVHNKNGFAEFFLSKDYINSSSSQKLNNTDFETNSDPKVEIHSPKTHKNFNNRNNQKHFSILKHFSRNTPNKISYSQSIGGCESIDELASKQSLIYTLAPYSLLGKSIAFGDFAGNNKSQIAIGAPFYFDNNIKSQVGAVFISNLDSFTDSKKDYQIEKISKRTMYLPTLDEIDFKNKTFDGNISFSSKDKFSMFGASLLTIDINNDGIDDLVVGAPWVYGMMAKNRGKIFIYYGNKDSGLSSTPDQIIDSDSIGIEYINKQALNGIRIGENLFSGDLNGNGIKDLIVGAPLTNFKNNLHQAGAVLVFSSSQYNRTHNITKRSSNKLTLNLAISSPNPSPYGWFGSSVASFKKVYENNFVNLLAIGSPGHRSYNDKRASGRDSSKLDSTKKLVNSNDVQVQDRTNKIGMVYGFSVDKNYRFSLNTTIGNFGAYGLFGRHLTLVDDEPQSQKSGRILISAHLSDNLIENIKYYNNNIVLGSGYHRAIKRSILKETPEEIKESDKFNSIIDQSAKLYQAGSVFATDWNLGSTNLNIDFFKKISGTSTLGHFGSSSICSDSVCYIGEPLSNKQEGRVYLWEKLNSNEPKCYYFPNGKKSRFGSGLFVKNSQYKGESLLAITLQNESRFSRLSGSVLLLENAKK</sequence>
<dbReference type="PANTHER" id="PTHR23221:SF7">
    <property type="entry name" value="PHOSPHATIDYLINOSITOL-GLYCAN-SPECIFIC PHOSPHOLIPASE D"/>
    <property type="match status" value="1"/>
</dbReference>
<dbReference type="Gene3D" id="2.130.10.130">
    <property type="entry name" value="Integrin alpha, N-terminal"/>
    <property type="match status" value="2"/>
</dbReference>
<dbReference type="GO" id="GO:0004621">
    <property type="term" value="F:glycosylphosphatidylinositol phospholipase D activity"/>
    <property type="evidence" value="ECO:0007669"/>
    <property type="project" value="TreeGrafter"/>
</dbReference>
<evidence type="ECO:0000256" key="4">
    <source>
        <dbReference type="ARBA" id="ARBA00023180"/>
    </source>
</evidence>